<dbReference type="SUPFAM" id="SSF53335">
    <property type="entry name" value="S-adenosyl-L-methionine-dependent methyltransferases"/>
    <property type="match status" value="1"/>
</dbReference>
<comment type="caution">
    <text evidence="2">The sequence shown here is derived from an EMBL/GenBank/DDBJ whole genome shotgun (WGS) entry which is preliminary data.</text>
</comment>
<dbReference type="SUPFAM" id="SSF52821">
    <property type="entry name" value="Rhodanese/Cell cycle control phosphatase"/>
    <property type="match status" value="1"/>
</dbReference>
<dbReference type="Gene3D" id="3.40.50.150">
    <property type="entry name" value="Vaccinia Virus protein VP39"/>
    <property type="match status" value="1"/>
</dbReference>
<evidence type="ECO:0000313" key="3">
    <source>
        <dbReference type="Proteomes" id="UP000232323"/>
    </source>
</evidence>
<dbReference type="CDD" id="cd00158">
    <property type="entry name" value="RHOD"/>
    <property type="match status" value="1"/>
</dbReference>
<gene>
    <name evidence="2" type="ORF">CEUSTIGMA_g12369.t1</name>
</gene>
<dbReference type="InterPro" id="IPR029063">
    <property type="entry name" value="SAM-dependent_MTases_sf"/>
</dbReference>
<proteinExistence type="predicted"/>
<keyword evidence="3" id="KW-1185">Reference proteome</keyword>
<dbReference type="EMBL" id="BEGY01000142">
    <property type="protein sequence ID" value="GAX84948.1"/>
    <property type="molecule type" value="Genomic_DNA"/>
</dbReference>
<dbReference type="OrthoDB" id="74240at2759"/>
<dbReference type="PROSITE" id="PS50206">
    <property type="entry name" value="RHODANESE_3"/>
    <property type="match status" value="1"/>
</dbReference>
<evidence type="ECO:0000313" key="2">
    <source>
        <dbReference type="EMBL" id="GAX84948.1"/>
    </source>
</evidence>
<name>A0A250XPG5_9CHLO</name>
<protein>
    <recommendedName>
        <fullName evidence="1">Rhodanese domain-containing protein</fullName>
    </recommendedName>
</protein>
<sequence length="505" mass="56627">MNNNDIDILKVLLDWSRESPRPSILDLRPERCYHKSRIQGSSNIPLVDLPSRMFALPPPSSALLVVLPDKKHYTIAPNVGQNFESYGRSNKRKGFAEKTASLNLKSSAGESLEYEERMVCPCKGQEGSQKTAQVSERMGSHASYPHYVNENAGSPGTVIVHLKGCSSAQEFLAGRGDGAPIMHKYLQDCPELWEAAQQLGLLEPEITSEEEAVHLRRRFLFQPCPLLEQSIEIIEQQLAERRSSSTSCSAYTARTPKSEHRGRKQLRLRCLEPGCGSGRNLAWLAARLSTVTLKGSSEKVDVSWEVVGLDNWYAALVRTQELCEWAGFSTDQIALYHCNINEETGHLHPLQPPSSSSKHHGVKHNHIRSSNNMFRSSKESATLQTLDFIDLKGTNEDCKEPCDDVEGVGWQPFDLIICVRFLIRAFHHHVKEKLGPGGYVLYNTFLDLPGTRSFGRPVGSSHLLKRDELSCTWFGVSQGFSIVRDEVEEEDLTHRELSAFLAFKK</sequence>
<evidence type="ECO:0000259" key="1">
    <source>
        <dbReference type="PROSITE" id="PS50206"/>
    </source>
</evidence>
<dbReference type="AlphaFoldDB" id="A0A250XPG5"/>
<feature type="domain" description="Rhodanese" evidence="1">
    <location>
        <begin position="18"/>
        <end position="59"/>
    </location>
</feature>
<dbReference type="InterPro" id="IPR036873">
    <property type="entry name" value="Rhodanese-like_dom_sf"/>
</dbReference>
<dbReference type="Proteomes" id="UP000232323">
    <property type="component" value="Unassembled WGS sequence"/>
</dbReference>
<dbReference type="InterPro" id="IPR001763">
    <property type="entry name" value="Rhodanese-like_dom"/>
</dbReference>
<reference evidence="2 3" key="1">
    <citation type="submission" date="2017-08" db="EMBL/GenBank/DDBJ databases">
        <title>Acidophilic green algal genome provides insights into adaptation to an acidic environment.</title>
        <authorList>
            <person name="Hirooka S."/>
            <person name="Hirose Y."/>
            <person name="Kanesaki Y."/>
            <person name="Higuchi S."/>
            <person name="Fujiwara T."/>
            <person name="Onuma R."/>
            <person name="Era A."/>
            <person name="Ohbayashi R."/>
            <person name="Uzuka A."/>
            <person name="Nozaki H."/>
            <person name="Yoshikawa H."/>
            <person name="Miyagishima S.Y."/>
        </authorList>
    </citation>
    <scope>NUCLEOTIDE SEQUENCE [LARGE SCALE GENOMIC DNA]</scope>
    <source>
        <strain evidence="2 3">NIES-2499</strain>
    </source>
</reference>
<accession>A0A250XPG5</accession>
<organism evidence="2 3">
    <name type="scientific">Chlamydomonas eustigma</name>
    <dbReference type="NCBI Taxonomy" id="1157962"/>
    <lineage>
        <taxon>Eukaryota</taxon>
        <taxon>Viridiplantae</taxon>
        <taxon>Chlorophyta</taxon>
        <taxon>core chlorophytes</taxon>
        <taxon>Chlorophyceae</taxon>
        <taxon>CS clade</taxon>
        <taxon>Chlamydomonadales</taxon>
        <taxon>Chlamydomonadaceae</taxon>
        <taxon>Chlamydomonas</taxon>
    </lineage>
</organism>